<reference evidence="1" key="1">
    <citation type="journal article" name="DNA Res.">
        <title>The physiological potential of anammox bacteria as revealed by their core genome structure.</title>
        <authorList>
            <person name="Okubo T."/>
            <person name="Toyoda A."/>
            <person name="Fukuhara K."/>
            <person name="Uchiyama I."/>
            <person name="Harigaya Y."/>
            <person name="Kuroiwa M."/>
            <person name="Suzuki T."/>
            <person name="Murakami Y."/>
            <person name="Suwa Y."/>
            <person name="Takami H."/>
        </authorList>
    </citation>
    <scope>NUCLEOTIDE SEQUENCE</scope>
    <source>
        <strain evidence="1">317325-3</strain>
    </source>
</reference>
<gene>
    <name evidence="1" type="ORF">DSYM_19600</name>
</gene>
<evidence type="ECO:0008006" key="3">
    <source>
        <dbReference type="Google" id="ProtNLM"/>
    </source>
</evidence>
<dbReference type="KEGG" id="ddz:DSYM_19600"/>
<dbReference type="Pfam" id="PF10143">
    <property type="entry name" value="PhosphMutase"/>
    <property type="match status" value="1"/>
</dbReference>
<dbReference type="GO" id="GO:0004619">
    <property type="term" value="F:phosphoglycerate mutase activity"/>
    <property type="evidence" value="ECO:0007669"/>
    <property type="project" value="InterPro"/>
</dbReference>
<dbReference type="InterPro" id="IPR016631">
    <property type="entry name" value="Regulatory_RpfE"/>
</dbReference>
<dbReference type="InterPro" id="IPR004456">
    <property type="entry name" value="Pglycerate_mutase_ApgM"/>
</dbReference>
<dbReference type="AlphaFoldDB" id="A0A809S5P7"/>
<organism evidence="1 2">
    <name type="scientific">Candidatus Desulfobacillus denitrificans</name>
    <dbReference type="NCBI Taxonomy" id="2608985"/>
    <lineage>
        <taxon>Bacteria</taxon>
        <taxon>Pseudomonadati</taxon>
        <taxon>Pseudomonadota</taxon>
        <taxon>Betaproteobacteria</taxon>
        <taxon>Candidatus Desulfobacillus</taxon>
    </lineage>
</organism>
<dbReference type="EMBL" id="AP021857">
    <property type="protein sequence ID" value="BBO21261.1"/>
    <property type="molecule type" value="Genomic_DNA"/>
</dbReference>
<accession>A0A809S5P7</accession>
<protein>
    <recommendedName>
        <fullName evidence="3">Phosphoglycerate mutase</fullName>
    </recommendedName>
</protein>
<sequence>MRYVNIPWMIHLVVPGLLWPKDSLAEVTRGRELPALHALLGRGRRLRRPAVPAERWLCEAFGIKGGELRELPIGALRLLGEGRDPGRDAWLCADPVHLRFSRNTLVVDAAGPDLDQDEAAQLVAALNEHLADFGEFLAPHPRRWYLRAKAAPRILTHAPAAVAGRTLEPFLPQGEDARDWRRLINEAQVLLHNHPLNAAREAAGRPTANSLWPWGAGPLPAAARAPAPEVHADHPLALGLAKLAVIPATPLPARLDDAVPQGLTFLETLSEAAQSLDAAAWRAGLAELEARWFAPALAALKARRVHGLRLTALGDDAVVDVTLDAGDLWQFWRRPKMLADLIA</sequence>
<dbReference type="PIRSF" id="PIRSF015283">
    <property type="entry name" value="Regulatory_RpfE"/>
    <property type="match status" value="1"/>
</dbReference>
<proteinExistence type="predicted"/>
<name>A0A809S5P7_9PROT</name>
<evidence type="ECO:0000313" key="2">
    <source>
        <dbReference type="Proteomes" id="UP000662914"/>
    </source>
</evidence>
<dbReference type="Proteomes" id="UP000662914">
    <property type="component" value="Chromosome"/>
</dbReference>
<evidence type="ECO:0000313" key="1">
    <source>
        <dbReference type="EMBL" id="BBO21261.1"/>
    </source>
</evidence>